<dbReference type="GO" id="GO:0006508">
    <property type="term" value="P:proteolysis"/>
    <property type="evidence" value="ECO:0007669"/>
    <property type="project" value="InterPro"/>
</dbReference>
<organism evidence="4 5">
    <name type="scientific">Paenibacillus psychroresistens</name>
    <dbReference type="NCBI Taxonomy" id="1778678"/>
    <lineage>
        <taxon>Bacteria</taxon>
        <taxon>Bacillati</taxon>
        <taxon>Bacillota</taxon>
        <taxon>Bacilli</taxon>
        <taxon>Bacillales</taxon>
        <taxon>Paenibacillaceae</taxon>
        <taxon>Paenibacillus</taxon>
    </lineage>
</organism>
<dbReference type="InterPro" id="IPR050300">
    <property type="entry name" value="GDXG_lipolytic_enzyme"/>
</dbReference>
<dbReference type="SUPFAM" id="SSF53474">
    <property type="entry name" value="alpha/beta-Hydrolases"/>
    <property type="match status" value="1"/>
</dbReference>
<accession>A0A6B8RPC5</accession>
<dbReference type="InterPro" id="IPR049492">
    <property type="entry name" value="BD-FAE-like_dom"/>
</dbReference>
<evidence type="ECO:0000313" key="5">
    <source>
        <dbReference type="Proteomes" id="UP000426246"/>
    </source>
</evidence>
<reference evidence="5" key="1">
    <citation type="submission" date="2018-11" db="EMBL/GenBank/DDBJ databases">
        <title>Complete genome sequence of Paenibacillus sp. ML311-T8.</title>
        <authorList>
            <person name="Nam Y.-D."/>
            <person name="Kang J."/>
            <person name="Chung W.-H."/>
            <person name="Park Y.S."/>
        </authorList>
    </citation>
    <scope>NUCLEOTIDE SEQUENCE [LARGE SCALE GENOMIC DNA]</scope>
    <source>
        <strain evidence="5">ML311-T8</strain>
    </source>
</reference>
<keyword evidence="5" id="KW-1185">Reference proteome</keyword>
<name>A0A6B8RPC5_9BACL</name>
<dbReference type="Pfam" id="PF00326">
    <property type="entry name" value="Peptidase_S9"/>
    <property type="match status" value="1"/>
</dbReference>
<evidence type="ECO:0000256" key="1">
    <source>
        <dbReference type="ARBA" id="ARBA00022801"/>
    </source>
</evidence>
<dbReference type="SUPFAM" id="SSF49344">
    <property type="entry name" value="CBD9-like"/>
    <property type="match status" value="1"/>
</dbReference>
<dbReference type="PANTHER" id="PTHR48081">
    <property type="entry name" value="AB HYDROLASE SUPERFAMILY PROTEIN C4A8.06C"/>
    <property type="match status" value="1"/>
</dbReference>
<sequence length="529" mass="58328">MRPVFIFIHGGGYKEGTKSDTADISKNLAKRGYAVLSMDYRLKQDPNADFSRTLSDAYEDIVDVMGWINKNAVTYGLDLGQIAIGGDSAGGHLSMNFVNEYLKIDPSIVKPIFAIVDIYGGLLISNIEEKLPPVLIIHGTIDQIVPYQQSLELNDALATSGIYHDMFTMEGVGHDYKNVKYIDEVVETTSHFLSNVMNSPKTEWLPENSGIVIASGDQFEIKLPEGYIRNLAEGQIKVILPKGWLWDKNTGGPSLHVQVPLSLDRGNYSISVSLDQGQEAAPGFAINVKVVDPLKESFETYFDSVDHTIKTNLQITNQSNSNFSGALHVAYETEESSQGTFTTNVDQLGPGMDATFYIPELARGKRIVRGFNASGTLLQMTEDLSHTLLLHKLQKPIHIDGSLEEWKDQVHFDVNDVQVIGWKGIEDASVGGYLSWDVNNLYLALEVTDDKHSQNVDDNAIWSADSVQLGIGIANTDGSVPLNYHEMGVAMNDNGELLKWRWLAPNGFRTDGSVAIDLAISRKNAKTTL</sequence>
<dbReference type="AlphaFoldDB" id="A0A6B8RPC5"/>
<dbReference type="Proteomes" id="UP000426246">
    <property type="component" value="Chromosome"/>
</dbReference>
<feature type="domain" description="Peptidase S9 prolyl oligopeptidase catalytic" evidence="2">
    <location>
        <begin position="125"/>
        <end position="198"/>
    </location>
</feature>
<evidence type="ECO:0000313" key="4">
    <source>
        <dbReference type="EMBL" id="QGQ97542.1"/>
    </source>
</evidence>
<dbReference type="InterPro" id="IPR001375">
    <property type="entry name" value="Peptidase_S9_cat"/>
</dbReference>
<dbReference type="EMBL" id="CP034235">
    <property type="protein sequence ID" value="QGQ97542.1"/>
    <property type="molecule type" value="Genomic_DNA"/>
</dbReference>
<dbReference type="RefSeq" id="WP_155702647.1">
    <property type="nucleotide sequence ID" value="NZ_CP034235.1"/>
</dbReference>
<dbReference type="Gene3D" id="3.40.50.1820">
    <property type="entry name" value="alpha/beta hydrolase"/>
    <property type="match status" value="1"/>
</dbReference>
<evidence type="ECO:0000259" key="2">
    <source>
        <dbReference type="Pfam" id="PF00326"/>
    </source>
</evidence>
<dbReference type="GO" id="GO:0008236">
    <property type="term" value="F:serine-type peptidase activity"/>
    <property type="evidence" value="ECO:0007669"/>
    <property type="project" value="InterPro"/>
</dbReference>
<evidence type="ECO:0000259" key="3">
    <source>
        <dbReference type="Pfam" id="PF20434"/>
    </source>
</evidence>
<dbReference type="KEGG" id="ppsc:EHS13_22955"/>
<proteinExistence type="predicted"/>
<evidence type="ECO:0008006" key="6">
    <source>
        <dbReference type="Google" id="ProtNLM"/>
    </source>
</evidence>
<dbReference type="Pfam" id="PF20434">
    <property type="entry name" value="BD-FAE"/>
    <property type="match status" value="1"/>
</dbReference>
<protein>
    <recommendedName>
        <fullName evidence="6">Alpha/beta hydrolase</fullName>
    </recommendedName>
</protein>
<dbReference type="OrthoDB" id="9815425at2"/>
<keyword evidence="1" id="KW-0378">Hydrolase</keyword>
<gene>
    <name evidence="4" type="ORF">EHS13_22955</name>
</gene>
<feature type="domain" description="BD-FAE-like" evidence="3">
    <location>
        <begin position="3"/>
        <end position="95"/>
    </location>
</feature>
<dbReference type="InterPro" id="IPR029058">
    <property type="entry name" value="AB_hydrolase_fold"/>
</dbReference>
<dbReference type="Gene3D" id="2.60.40.1190">
    <property type="match status" value="1"/>
</dbReference>